<name>A0ABV7P6D3_9PSEU</name>
<proteinExistence type="predicted"/>
<evidence type="ECO:0000313" key="2">
    <source>
        <dbReference type="Proteomes" id="UP001595645"/>
    </source>
</evidence>
<keyword evidence="2" id="KW-1185">Reference proteome</keyword>
<gene>
    <name evidence="1" type="ORF">ACFOSH_31590</name>
</gene>
<reference evidence="2" key="1">
    <citation type="journal article" date="2019" name="Int. J. Syst. Evol. Microbiol.">
        <title>The Global Catalogue of Microorganisms (GCM) 10K type strain sequencing project: providing services to taxonomists for standard genome sequencing and annotation.</title>
        <authorList>
            <consortium name="The Broad Institute Genomics Platform"/>
            <consortium name="The Broad Institute Genome Sequencing Center for Infectious Disease"/>
            <person name="Wu L."/>
            <person name="Ma J."/>
        </authorList>
    </citation>
    <scope>NUCLEOTIDE SEQUENCE [LARGE SCALE GENOMIC DNA]</scope>
    <source>
        <strain evidence="2">CGMCC 4.7676</strain>
    </source>
</reference>
<dbReference type="RefSeq" id="WP_378243129.1">
    <property type="nucleotide sequence ID" value="NZ_JBHRWK010000059.1"/>
</dbReference>
<evidence type="ECO:0008006" key="3">
    <source>
        <dbReference type="Google" id="ProtNLM"/>
    </source>
</evidence>
<accession>A0ABV7P6D3</accession>
<dbReference type="EMBL" id="JBHRWK010000059">
    <property type="protein sequence ID" value="MFC3454003.1"/>
    <property type="molecule type" value="Genomic_DNA"/>
</dbReference>
<sequence length="155" mass="16172">MARYSAQAKSSAALAVDTGFAWLQSSANNGFKLRRVTIGVVAGTSTPTSQQLTVGINRVTTAGTTPGGGMTPNKLDPSSAAAGSTFKTTYATPPTLTADDAFRVSFNSQSGVDLPWEMLEEFAVASGTANGLVFINRDNALPSTHSYVISVEFEE</sequence>
<comment type="caution">
    <text evidence="1">The sequence shown here is derived from an EMBL/GenBank/DDBJ whole genome shotgun (WGS) entry which is preliminary data.</text>
</comment>
<organism evidence="1 2">
    <name type="scientific">Amycolatopsis speibonae</name>
    <dbReference type="NCBI Taxonomy" id="1450224"/>
    <lineage>
        <taxon>Bacteria</taxon>
        <taxon>Bacillati</taxon>
        <taxon>Actinomycetota</taxon>
        <taxon>Actinomycetes</taxon>
        <taxon>Pseudonocardiales</taxon>
        <taxon>Pseudonocardiaceae</taxon>
        <taxon>Amycolatopsis</taxon>
    </lineage>
</organism>
<dbReference type="Proteomes" id="UP001595645">
    <property type="component" value="Unassembled WGS sequence"/>
</dbReference>
<evidence type="ECO:0000313" key="1">
    <source>
        <dbReference type="EMBL" id="MFC3454003.1"/>
    </source>
</evidence>
<protein>
    <recommendedName>
        <fullName evidence="3">DNRLRE domain-containing protein</fullName>
    </recommendedName>
</protein>